<protein>
    <recommendedName>
        <fullName evidence="2">YobI-like P-loop NTPase domain-containing protein</fullName>
    </recommendedName>
</protein>
<feature type="domain" description="YobI-like P-loop NTPase" evidence="2">
    <location>
        <begin position="8"/>
        <end position="253"/>
    </location>
</feature>
<proteinExistence type="predicted"/>
<name>A0A7X6KS33_9CELL</name>
<feature type="region of interest" description="Disordered" evidence="1">
    <location>
        <begin position="109"/>
        <end position="129"/>
    </location>
</feature>
<dbReference type="EMBL" id="JAAXOX010000001">
    <property type="protein sequence ID" value="NKY21237.1"/>
    <property type="molecule type" value="Genomic_DNA"/>
</dbReference>
<sequence length="1074" mass="117391">MFAVWRALAGRYAFRAGLKAGALTVSLEPNASSYFDQYLDEIIYFFEVSKTSVVLIEDVDRFDDAVVFDTLRALNTLVNGSGQVGRRVVFVYAIRDSVLGRIGATADEAREHAGSAGSGDLPPATPRTPAHLAHELNRANRAKHFDVIIPIVPFATADNSHDLMLDVMAPHMSHSEHESGISPALIRLAARHVADMRTLWSIRNEFEVHYDRLVTSAEHPMPEITHDIVFSLVLLRVTSPEAYEHIRLATSPLDTLARRWLKLVEHNLNVQTRTLTALSAQLENGRSLHGRAELAGKKLKALRPELLELAQGFEANTVAFTGPLTGDDLADLSGWQQIANGARLTVQLSVAGRYGRTSNAQLGRKMLARMIGMSIDPQGWQDADLDDLGAKIDKTREEIAFLRHHTWKQLYARDDLTIAPEGSESADTSTPISFRGLVDAYAPTTMVRELIAQGYLPRHFARYASMFYGKDVGLNAAEYIARAIEPGAPIVEYELSERDVRQILRDQKADSDDNHLFDEPAIYNLDIVRHLVEHRRGAAERVAKRLADRWGAQEQTFVERFFEREPRDVAGQLATLMAPTWKQALRYTSVEAPVTPQGRLNLVDAVLGAISGDERDDLDPEVAAYMSDHYGDLRAVTHPANGQRAAVVMATFAAADATIDDLSRLNEIAFEAAIQTSIYPISATNLSTLGGADRVALDVLYSEPSTRAVYEHAVNHLAIYLQALVDLNPAGTPIADPDLFAEILNDIAAKLPAALLDQLVGATSNSCRVPDLQRTKTETWPAIVTHWRTDPTFDNVQRYIAVHDVDDRLGAFLAARERITTPDPVPQPDRLKLTFAILAARDTIADPTVRVALTASVAPGLIPIGQLGPADANLVGQLLAASLLADEPATFDPDLLDQWEHFEPAVAASDKFGEFADTSILPTRHLASVLNSKVIPETTKAALVEKLESLVTPATAGEATTIADALAARHDRLDLARLQALNEAGASTPSLVRALVVQGDGLPLEDLRELLLLMGGDYARVSAGHRGGTVRFTPDRDHEILLSRLEGVTHGGAKEVSTKTYGTNLEATLRQPTA</sequence>
<reference evidence="3 4" key="1">
    <citation type="submission" date="2020-04" db="EMBL/GenBank/DDBJ databases">
        <title>MicrobeNet Type strains.</title>
        <authorList>
            <person name="Nicholson A.C."/>
        </authorList>
    </citation>
    <scope>NUCLEOTIDE SEQUENCE [LARGE SCALE GENOMIC DNA]</scope>
    <source>
        <strain evidence="3 4">ATCC BAA-788</strain>
    </source>
</reference>
<evidence type="ECO:0000313" key="3">
    <source>
        <dbReference type="EMBL" id="NKY21237.1"/>
    </source>
</evidence>
<evidence type="ECO:0000256" key="1">
    <source>
        <dbReference type="SAM" id="MobiDB-lite"/>
    </source>
</evidence>
<accession>A0A7X6KS33</accession>
<gene>
    <name evidence="3" type="ORF">HGA03_00985</name>
</gene>
<evidence type="ECO:0000313" key="4">
    <source>
        <dbReference type="Proteomes" id="UP000581206"/>
    </source>
</evidence>
<keyword evidence="4" id="KW-1185">Reference proteome</keyword>
<dbReference type="AlphaFoldDB" id="A0A7X6KS33"/>
<evidence type="ECO:0000259" key="2">
    <source>
        <dbReference type="Pfam" id="PF20693"/>
    </source>
</evidence>
<dbReference type="InterPro" id="IPR048428">
    <property type="entry name" value="YobI-NTPase"/>
</dbReference>
<comment type="caution">
    <text evidence="3">The sequence shown here is derived from an EMBL/GenBank/DDBJ whole genome shotgun (WGS) entry which is preliminary data.</text>
</comment>
<organism evidence="3 4">
    <name type="scientific">Cellulomonas denverensis</name>
    <dbReference type="NCBI Taxonomy" id="264297"/>
    <lineage>
        <taxon>Bacteria</taxon>
        <taxon>Bacillati</taxon>
        <taxon>Actinomycetota</taxon>
        <taxon>Actinomycetes</taxon>
        <taxon>Micrococcales</taxon>
        <taxon>Cellulomonadaceae</taxon>
        <taxon>Cellulomonas</taxon>
    </lineage>
</organism>
<dbReference type="Proteomes" id="UP000581206">
    <property type="component" value="Unassembled WGS sequence"/>
</dbReference>
<dbReference type="Pfam" id="PF20693">
    <property type="entry name" value="YobI-ATPase"/>
    <property type="match status" value="1"/>
</dbReference>